<keyword evidence="2" id="KW-1185">Reference proteome</keyword>
<dbReference type="PANTHER" id="PTHR43459:SF1">
    <property type="entry name" value="EG:BACN32G11.4 PROTEIN"/>
    <property type="match status" value="1"/>
</dbReference>
<dbReference type="AlphaFoldDB" id="A0A2T4UKB5"/>
<dbReference type="EMBL" id="PYYB01000001">
    <property type="protein sequence ID" value="PTL59655.1"/>
    <property type="molecule type" value="Genomic_DNA"/>
</dbReference>
<dbReference type="InterPro" id="IPR001753">
    <property type="entry name" value="Enoyl-CoA_hydra/iso"/>
</dbReference>
<dbReference type="Gene3D" id="3.90.226.10">
    <property type="entry name" value="2-enoyl-CoA Hydratase, Chain A, domain 1"/>
    <property type="match status" value="1"/>
</dbReference>
<evidence type="ECO:0000313" key="2">
    <source>
        <dbReference type="Proteomes" id="UP000240739"/>
    </source>
</evidence>
<dbReference type="OrthoDB" id="3473569at2"/>
<dbReference type="RefSeq" id="WP_107568298.1">
    <property type="nucleotide sequence ID" value="NZ_PYYB01000001.1"/>
</dbReference>
<dbReference type="PANTHER" id="PTHR43459">
    <property type="entry name" value="ENOYL-COA HYDRATASE"/>
    <property type="match status" value="1"/>
</dbReference>
<dbReference type="Pfam" id="PF00378">
    <property type="entry name" value="ECH_1"/>
    <property type="match status" value="1"/>
</dbReference>
<organism evidence="1 2">
    <name type="scientific">Paraconexibacter algicola</name>
    <dbReference type="NCBI Taxonomy" id="2133960"/>
    <lineage>
        <taxon>Bacteria</taxon>
        <taxon>Bacillati</taxon>
        <taxon>Actinomycetota</taxon>
        <taxon>Thermoleophilia</taxon>
        <taxon>Solirubrobacterales</taxon>
        <taxon>Paraconexibacteraceae</taxon>
        <taxon>Paraconexibacter</taxon>
    </lineage>
</organism>
<dbReference type="GO" id="GO:0003824">
    <property type="term" value="F:catalytic activity"/>
    <property type="evidence" value="ECO:0007669"/>
    <property type="project" value="UniProtKB-ARBA"/>
</dbReference>
<dbReference type="SUPFAM" id="SSF52096">
    <property type="entry name" value="ClpP/crotonase"/>
    <property type="match status" value="1"/>
</dbReference>
<sequence length="259" mass="26145">MSPSPLRTKIADGIARLTLATPANGNSIDPAMAGALKDAAAELAARDDVRVVVLAGEGRFFCVGGSIDYFASADDPRAALHALATDLHDGLLGLAALDAPVVAKVQGAAAGAGMSLVCAADLAIGGPGASFTVAYTGIGLSPDGGSSWLLPRLVGRRVAAELMLTNRRVKADEARALGLLNEVVPEEQLDARVDEIAEKLAAGPVAAHGAVKRLLDRSATATLADQLQAEADSIADLAGSPTGVEGAAAFLAKRPPVFP</sequence>
<dbReference type="InterPro" id="IPR029045">
    <property type="entry name" value="ClpP/crotonase-like_dom_sf"/>
</dbReference>
<dbReference type="CDD" id="cd06558">
    <property type="entry name" value="crotonase-like"/>
    <property type="match status" value="1"/>
</dbReference>
<evidence type="ECO:0000313" key="1">
    <source>
        <dbReference type="EMBL" id="PTL59655.1"/>
    </source>
</evidence>
<reference evidence="1 2" key="1">
    <citation type="submission" date="2018-03" db="EMBL/GenBank/DDBJ databases">
        <title>Aquarubrobacter algicola gen. nov., sp. nov., a novel actinobacterium isolated from shallow eutrophic lake during the end of cyanobacterial harmful algal blooms.</title>
        <authorList>
            <person name="Chun S.J."/>
        </authorList>
    </citation>
    <scope>NUCLEOTIDE SEQUENCE [LARGE SCALE GENOMIC DNA]</scope>
    <source>
        <strain evidence="1 2">Seoho-28</strain>
    </source>
</reference>
<gene>
    <name evidence="1" type="ORF">C7Y72_08330</name>
</gene>
<name>A0A2T4UKB5_9ACTN</name>
<accession>A0A2T4UKB5</accession>
<comment type="caution">
    <text evidence="1">The sequence shown here is derived from an EMBL/GenBank/DDBJ whole genome shotgun (WGS) entry which is preliminary data.</text>
</comment>
<protein>
    <submittedName>
        <fullName evidence="1">Enoyl-CoA hydratase</fullName>
    </submittedName>
</protein>
<proteinExistence type="predicted"/>
<dbReference type="Proteomes" id="UP000240739">
    <property type="component" value="Unassembled WGS sequence"/>
</dbReference>